<organism evidence="2 3">
    <name type="scientific">Sulfitobacter mediterraneus</name>
    <dbReference type="NCBI Taxonomy" id="83219"/>
    <lineage>
        <taxon>Bacteria</taxon>
        <taxon>Pseudomonadati</taxon>
        <taxon>Pseudomonadota</taxon>
        <taxon>Alphaproteobacteria</taxon>
        <taxon>Rhodobacterales</taxon>
        <taxon>Roseobacteraceae</taxon>
        <taxon>Sulfitobacter</taxon>
    </lineage>
</organism>
<dbReference type="EMBL" id="QBKU01000002">
    <property type="protein sequence ID" value="PTX75066.1"/>
    <property type="molecule type" value="Genomic_DNA"/>
</dbReference>
<dbReference type="InterPro" id="IPR001343">
    <property type="entry name" value="Hemolysn_Ca-bd"/>
</dbReference>
<dbReference type="InterPro" id="IPR025282">
    <property type="entry name" value="DUF4214"/>
</dbReference>
<evidence type="ECO:0000313" key="3">
    <source>
        <dbReference type="Proteomes" id="UP000244092"/>
    </source>
</evidence>
<name>A0A2T6CHT2_9RHOB</name>
<sequence length="467" mass="49054">MASIEIAGRRVGQDVSTGAGHLALILTDDLGAEFILSAYTDNTLFSGELFIEIYGQSAWVPRALSSENNIAEHRIDRVTLDLGARSPAAVAMLIDQFALAMNGQTLSYEVFDQNSNSVIGTLLDLVGIDVDDVLPNPSGVGWLGFVARDTLIQFPYSIVGTPEADIIQSRGFDQEIFGAGGDDRLSGGAGDDLLDGGQGIDTAVISGAKGSYTLSIGPEDVVLLDRRPGGEGADTLIQIEHLQFSGAPADAGVYLSGLMALPKIAEADLRLIIELYVAYFDRAPDAEGLHFWAGAFAGGVSLDQMSQAFSDQAETIATYPAGTSTADFASAVYDNVLGRAPDPDGLNFWLGLLNSGQVQRDAFILRVLEGAKAEPPEDLGQDFMDQQLADVAFLRTKTDIGAYFAVQLGMSDVQSAASAMAQFDGSGDGLVAAIATIDQAHFAALDPVDGAFLVPVTGILDDLFAVA</sequence>
<dbReference type="PRINTS" id="PR00313">
    <property type="entry name" value="CABNDNGRPT"/>
</dbReference>
<dbReference type="RefSeq" id="WP_025049040.1">
    <property type="nucleotide sequence ID" value="NZ_QBKU01000002.1"/>
</dbReference>
<proteinExistence type="predicted"/>
<dbReference type="PROSITE" id="PS00330">
    <property type="entry name" value="HEMOLYSIN_CALCIUM"/>
    <property type="match status" value="1"/>
</dbReference>
<evidence type="ECO:0000313" key="2">
    <source>
        <dbReference type="EMBL" id="PTX75066.1"/>
    </source>
</evidence>
<dbReference type="OrthoDB" id="9795675at2"/>
<dbReference type="InterPro" id="IPR011049">
    <property type="entry name" value="Serralysin-like_metalloprot_C"/>
</dbReference>
<protein>
    <submittedName>
        <fullName evidence="2">Uncharacterized protein DUF4214</fullName>
    </submittedName>
</protein>
<dbReference type="Proteomes" id="UP000244092">
    <property type="component" value="Unassembled WGS sequence"/>
</dbReference>
<dbReference type="InterPro" id="IPR018511">
    <property type="entry name" value="Hemolysin-typ_Ca-bd_CS"/>
</dbReference>
<dbReference type="Pfam" id="PF13946">
    <property type="entry name" value="DUF4214"/>
    <property type="match status" value="1"/>
</dbReference>
<comment type="caution">
    <text evidence="2">The sequence shown here is derived from an EMBL/GenBank/DDBJ whole genome shotgun (WGS) entry which is preliminary data.</text>
</comment>
<dbReference type="GO" id="GO:0005509">
    <property type="term" value="F:calcium ion binding"/>
    <property type="evidence" value="ECO:0007669"/>
    <property type="project" value="InterPro"/>
</dbReference>
<dbReference type="AlphaFoldDB" id="A0A2T6CHT2"/>
<feature type="domain" description="DUF4214" evidence="1">
    <location>
        <begin position="307"/>
        <end position="367"/>
    </location>
</feature>
<evidence type="ECO:0000259" key="1">
    <source>
        <dbReference type="Pfam" id="PF13946"/>
    </source>
</evidence>
<reference evidence="2 3" key="1">
    <citation type="submission" date="2018-04" db="EMBL/GenBank/DDBJ databases">
        <title>Genomic Encyclopedia of Archaeal and Bacterial Type Strains, Phase II (KMG-II): from individual species to whole genera.</title>
        <authorList>
            <person name="Goeker M."/>
        </authorList>
    </citation>
    <scope>NUCLEOTIDE SEQUENCE [LARGE SCALE GENOMIC DNA]</scope>
    <source>
        <strain evidence="2 3">DSM 12244</strain>
    </source>
</reference>
<accession>A0A2T6CHT2</accession>
<dbReference type="Pfam" id="PF00353">
    <property type="entry name" value="HemolysinCabind"/>
    <property type="match status" value="1"/>
</dbReference>
<gene>
    <name evidence="2" type="ORF">C8N31_102170</name>
</gene>
<dbReference type="Gene3D" id="2.150.10.10">
    <property type="entry name" value="Serralysin-like metalloprotease, C-terminal"/>
    <property type="match status" value="1"/>
</dbReference>
<dbReference type="SUPFAM" id="SSF51120">
    <property type="entry name" value="beta-Roll"/>
    <property type="match status" value="1"/>
</dbReference>